<accession>A0ABN2H9N5</accession>
<organism evidence="1 2">
    <name type="scientific">Nonomuraea maheshkhaliensis</name>
    <dbReference type="NCBI Taxonomy" id="419590"/>
    <lineage>
        <taxon>Bacteria</taxon>
        <taxon>Bacillati</taxon>
        <taxon>Actinomycetota</taxon>
        <taxon>Actinomycetes</taxon>
        <taxon>Streptosporangiales</taxon>
        <taxon>Streptosporangiaceae</taxon>
        <taxon>Nonomuraea</taxon>
    </lineage>
</organism>
<protein>
    <submittedName>
        <fullName evidence="1">SIS domain-containing protein</fullName>
    </submittedName>
</protein>
<dbReference type="InterPro" id="IPR046348">
    <property type="entry name" value="SIS_dom_sf"/>
</dbReference>
<dbReference type="SUPFAM" id="SSF53697">
    <property type="entry name" value="SIS domain"/>
    <property type="match status" value="1"/>
</dbReference>
<proteinExistence type="predicted"/>
<dbReference type="Proteomes" id="UP001500064">
    <property type="component" value="Unassembled WGS sequence"/>
</dbReference>
<comment type="caution">
    <text evidence="1">The sequence shown here is derived from an EMBL/GenBank/DDBJ whole genome shotgun (WGS) entry which is preliminary data.</text>
</comment>
<keyword evidence="2" id="KW-1185">Reference proteome</keyword>
<reference evidence="1 2" key="1">
    <citation type="journal article" date="2019" name="Int. J. Syst. Evol. Microbiol.">
        <title>The Global Catalogue of Microorganisms (GCM) 10K type strain sequencing project: providing services to taxonomists for standard genome sequencing and annotation.</title>
        <authorList>
            <consortium name="The Broad Institute Genomics Platform"/>
            <consortium name="The Broad Institute Genome Sequencing Center for Infectious Disease"/>
            <person name="Wu L."/>
            <person name="Ma J."/>
        </authorList>
    </citation>
    <scope>NUCLEOTIDE SEQUENCE [LARGE SCALE GENOMIC DNA]</scope>
    <source>
        <strain evidence="1 2">JCM 13929</strain>
    </source>
</reference>
<evidence type="ECO:0000313" key="2">
    <source>
        <dbReference type="Proteomes" id="UP001500064"/>
    </source>
</evidence>
<name>A0ABN2H9N5_9ACTN</name>
<dbReference type="RefSeq" id="WP_346113766.1">
    <property type="nucleotide sequence ID" value="NZ_BAAAMU010000136.1"/>
</dbReference>
<evidence type="ECO:0000313" key="1">
    <source>
        <dbReference type="EMBL" id="GAA1684194.1"/>
    </source>
</evidence>
<sequence>MSDLLDPDRLESDLHGSDRLGSDRLGRARAERAAPGAALARDAAEIVRAARAMAERFGRGGRLLAFGAPADAAHVAVEFTHPVIVGKRALPALAVDTVRLRTLGRPEDIAIGIGIGDGGVLETARGLGMLTVVLAADHGGVVADHGGVVADHGGVVADHVLVARTTDPLVARELHVTTYHLLWELVHVFLESS</sequence>
<dbReference type="EMBL" id="BAAAMU010000136">
    <property type="protein sequence ID" value="GAA1684194.1"/>
    <property type="molecule type" value="Genomic_DNA"/>
</dbReference>
<gene>
    <name evidence="1" type="ORF">GCM10009733_095870</name>
</gene>
<dbReference type="Gene3D" id="3.40.50.10490">
    <property type="entry name" value="Glucose-6-phosphate isomerase like protein, domain 1"/>
    <property type="match status" value="1"/>
</dbReference>